<sequence length="76" mass="7155">MLMARTVWAASDTAHSSPDAPGAGGGNSPEPGIPPGSVTGLSVGGVSVVRAGGQAGEGGTVREAGVRVGTWGGGAR</sequence>
<proteinExistence type="predicted"/>
<gene>
    <name evidence="2" type="ORF">ScoT_58770</name>
</gene>
<reference evidence="2" key="1">
    <citation type="submission" date="2022-09" db="EMBL/GenBank/DDBJ databases">
        <title>Whole genome shotgun sequence of Streptomyces albidoflavus NBRC 12854.</title>
        <authorList>
            <person name="Komaki H."/>
            <person name="Tamura T."/>
        </authorList>
    </citation>
    <scope>NUCLEOTIDE SEQUENCE</scope>
    <source>
        <strain evidence="2">NBRC 12854</strain>
    </source>
</reference>
<feature type="compositionally biased region" description="Low complexity" evidence="1">
    <location>
        <begin position="36"/>
        <end position="52"/>
    </location>
</feature>
<evidence type="ECO:0000313" key="3">
    <source>
        <dbReference type="Proteomes" id="UP001051844"/>
    </source>
</evidence>
<name>A0AA37C378_9ACTN</name>
<protein>
    <submittedName>
        <fullName evidence="2">Uncharacterized protein</fullName>
    </submittedName>
</protein>
<feature type="region of interest" description="Disordered" evidence="1">
    <location>
        <begin position="1"/>
        <end position="76"/>
    </location>
</feature>
<dbReference type="Proteomes" id="UP001051844">
    <property type="component" value="Unassembled WGS sequence"/>
</dbReference>
<evidence type="ECO:0000313" key="2">
    <source>
        <dbReference type="EMBL" id="GHI49703.1"/>
    </source>
</evidence>
<accession>A0AA37C378</accession>
<dbReference type="EMBL" id="BNDZ01000005">
    <property type="protein sequence ID" value="GHI49703.1"/>
    <property type="molecule type" value="Genomic_DNA"/>
</dbReference>
<dbReference type="AlphaFoldDB" id="A0AA37C378"/>
<organism evidence="2 3">
    <name type="scientific">Streptomyces albidoflavus</name>
    <dbReference type="NCBI Taxonomy" id="1886"/>
    <lineage>
        <taxon>Bacteria</taxon>
        <taxon>Bacillati</taxon>
        <taxon>Actinomycetota</taxon>
        <taxon>Actinomycetes</taxon>
        <taxon>Kitasatosporales</taxon>
        <taxon>Streptomycetaceae</taxon>
        <taxon>Streptomyces</taxon>
        <taxon>Streptomyces albidoflavus group</taxon>
    </lineage>
</organism>
<comment type="caution">
    <text evidence="2">The sequence shown here is derived from an EMBL/GenBank/DDBJ whole genome shotgun (WGS) entry which is preliminary data.</text>
</comment>
<evidence type="ECO:0000256" key="1">
    <source>
        <dbReference type="SAM" id="MobiDB-lite"/>
    </source>
</evidence>